<comment type="caution">
    <text evidence="1">The sequence shown here is derived from an EMBL/GenBank/DDBJ whole genome shotgun (WGS) entry which is preliminary data.</text>
</comment>
<sequence>MEGNDYFRYNMQYSNSSKSERVAFMQTVVANLTNGFKEIYAPGGRKFAIQNVGPLGCLPSTKANHPELNGTCFENFLTHPRFKHSIMKY</sequence>
<organism evidence="1 2">
    <name type="scientific">Pistacia atlantica</name>
    <dbReference type="NCBI Taxonomy" id="434234"/>
    <lineage>
        <taxon>Eukaryota</taxon>
        <taxon>Viridiplantae</taxon>
        <taxon>Streptophyta</taxon>
        <taxon>Embryophyta</taxon>
        <taxon>Tracheophyta</taxon>
        <taxon>Spermatophyta</taxon>
        <taxon>Magnoliopsida</taxon>
        <taxon>eudicotyledons</taxon>
        <taxon>Gunneridae</taxon>
        <taxon>Pentapetalae</taxon>
        <taxon>rosids</taxon>
        <taxon>malvids</taxon>
        <taxon>Sapindales</taxon>
        <taxon>Anacardiaceae</taxon>
        <taxon>Pistacia</taxon>
    </lineage>
</organism>
<dbReference type="EMBL" id="CM047910">
    <property type="protein sequence ID" value="KAJ0076057.1"/>
    <property type="molecule type" value="Genomic_DNA"/>
</dbReference>
<dbReference type="Proteomes" id="UP001164250">
    <property type="component" value="Chromosome 15"/>
</dbReference>
<evidence type="ECO:0000313" key="1">
    <source>
        <dbReference type="EMBL" id="KAJ0076057.1"/>
    </source>
</evidence>
<reference evidence="2" key="1">
    <citation type="journal article" date="2023" name="G3 (Bethesda)">
        <title>Genome assembly and association tests identify interacting loci associated with vigor, precocity, and sex in interspecific pistachio rootstocks.</title>
        <authorList>
            <person name="Palmer W."/>
            <person name="Jacygrad E."/>
            <person name="Sagayaradj S."/>
            <person name="Cavanaugh K."/>
            <person name="Han R."/>
            <person name="Bertier L."/>
            <person name="Beede B."/>
            <person name="Kafkas S."/>
            <person name="Golino D."/>
            <person name="Preece J."/>
            <person name="Michelmore R."/>
        </authorList>
    </citation>
    <scope>NUCLEOTIDE SEQUENCE [LARGE SCALE GENOMIC DNA]</scope>
</reference>
<evidence type="ECO:0000313" key="2">
    <source>
        <dbReference type="Proteomes" id="UP001164250"/>
    </source>
</evidence>
<proteinExistence type="predicted"/>
<keyword evidence="2" id="KW-1185">Reference proteome</keyword>
<protein>
    <submittedName>
        <fullName evidence="1">Uncharacterized protein</fullName>
    </submittedName>
</protein>
<name>A0ACC0ZS41_9ROSI</name>
<gene>
    <name evidence="1" type="ORF">Patl1_33810</name>
</gene>
<accession>A0ACC0ZS41</accession>